<keyword evidence="1" id="KW-0812">Transmembrane</keyword>
<evidence type="ECO:0000259" key="3">
    <source>
        <dbReference type="Pfam" id="PF13439"/>
    </source>
</evidence>
<dbReference type="EMBL" id="MHJG01000005">
    <property type="protein sequence ID" value="OGY64284.1"/>
    <property type="molecule type" value="Genomic_DNA"/>
</dbReference>
<dbReference type="Proteomes" id="UP000177960">
    <property type="component" value="Unassembled WGS sequence"/>
</dbReference>
<dbReference type="AlphaFoldDB" id="A0A1G1ZIA5"/>
<name>A0A1G1ZIA5_9BACT</name>
<sequence>MIQNRSNIAVFSLAYAPFEGGAEIAAREIIKRLNGLNFTIFTYKFDKRWLSAEIADNAEIIRVGRGKNSSKKYGRIWNKIWYIFMAWRRAEEAHRQKRFEVIWAIMASYGGIAALFFKLSHPRIPLLLTIQEGDSEGHMVFGKFGLTGFWGRKIIKNADYIQVISSYLRNFAVKRGAKCPIQVIPNGVDLDLFSARYTDFEIKAIRENLGIKDDYVIVTTSRLVYKNGIDILIEAVAEFKEKRPNIKCLIIGGGPEFKKLKVKSEKLKVDKNVLFLGQISHRDLPIYLKISDVFVRPSRSEGLGSSFLEAMAAEVPVIGTPVGGIVDFLKDNQTGFSVEVDNAEDLYKKIEYVLNNSDVRNRVIHNAEALIKENYSWENIAKSFRNIFDKLINT</sequence>
<dbReference type="SUPFAM" id="SSF53756">
    <property type="entry name" value="UDP-Glycosyltransferase/glycogen phosphorylase"/>
    <property type="match status" value="1"/>
</dbReference>
<dbReference type="InterPro" id="IPR028098">
    <property type="entry name" value="Glyco_trans_4-like_N"/>
</dbReference>
<protein>
    <recommendedName>
        <fullName evidence="6">Glycosyl transferase family 1 domain-containing protein</fullName>
    </recommendedName>
</protein>
<dbReference type="PANTHER" id="PTHR45947">
    <property type="entry name" value="SULFOQUINOVOSYL TRANSFERASE SQD2"/>
    <property type="match status" value="1"/>
</dbReference>
<keyword evidence="1" id="KW-0472">Membrane</keyword>
<evidence type="ECO:0000259" key="2">
    <source>
        <dbReference type="Pfam" id="PF00534"/>
    </source>
</evidence>
<feature type="transmembrane region" description="Helical" evidence="1">
    <location>
        <begin position="99"/>
        <end position="117"/>
    </location>
</feature>
<feature type="domain" description="Glycosyl transferase family 1" evidence="2">
    <location>
        <begin position="203"/>
        <end position="368"/>
    </location>
</feature>
<evidence type="ECO:0000313" key="4">
    <source>
        <dbReference type="EMBL" id="OGY64284.1"/>
    </source>
</evidence>
<dbReference type="InterPro" id="IPR050194">
    <property type="entry name" value="Glycosyltransferase_grp1"/>
</dbReference>
<keyword evidence="1" id="KW-1133">Transmembrane helix</keyword>
<evidence type="ECO:0000256" key="1">
    <source>
        <dbReference type="SAM" id="Phobius"/>
    </source>
</evidence>
<dbReference type="CDD" id="cd03801">
    <property type="entry name" value="GT4_PimA-like"/>
    <property type="match status" value="1"/>
</dbReference>
<dbReference type="Pfam" id="PF00534">
    <property type="entry name" value="Glycos_transf_1"/>
    <property type="match status" value="1"/>
</dbReference>
<dbReference type="InterPro" id="IPR001296">
    <property type="entry name" value="Glyco_trans_1"/>
</dbReference>
<dbReference type="STRING" id="1798404.A3B92_00665"/>
<dbReference type="Pfam" id="PF13439">
    <property type="entry name" value="Glyco_transf_4"/>
    <property type="match status" value="1"/>
</dbReference>
<comment type="caution">
    <text evidence="4">The sequence shown here is derived from an EMBL/GenBank/DDBJ whole genome shotgun (WGS) entry which is preliminary data.</text>
</comment>
<dbReference type="GO" id="GO:0016758">
    <property type="term" value="F:hexosyltransferase activity"/>
    <property type="evidence" value="ECO:0007669"/>
    <property type="project" value="TreeGrafter"/>
</dbReference>
<organism evidence="4 5">
    <name type="scientific">Candidatus Harrisonbacteria bacterium RIFCSPHIGHO2_02_FULL_42_16</name>
    <dbReference type="NCBI Taxonomy" id="1798404"/>
    <lineage>
        <taxon>Bacteria</taxon>
        <taxon>Candidatus Harrisoniibacteriota</taxon>
    </lineage>
</organism>
<gene>
    <name evidence="4" type="ORF">A3B92_00665</name>
</gene>
<evidence type="ECO:0000313" key="5">
    <source>
        <dbReference type="Proteomes" id="UP000177960"/>
    </source>
</evidence>
<accession>A0A1G1ZIA5</accession>
<feature type="domain" description="Glycosyltransferase subfamily 4-like N-terminal" evidence="3">
    <location>
        <begin position="20"/>
        <end position="191"/>
    </location>
</feature>
<dbReference type="Gene3D" id="3.40.50.2000">
    <property type="entry name" value="Glycogen Phosphorylase B"/>
    <property type="match status" value="2"/>
</dbReference>
<dbReference type="PANTHER" id="PTHR45947:SF3">
    <property type="entry name" value="SULFOQUINOVOSYL TRANSFERASE SQD2"/>
    <property type="match status" value="1"/>
</dbReference>
<proteinExistence type="predicted"/>
<reference evidence="4 5" key="1">
    <citation type="journal article" date="2016" name="Nat. Commun.">
        <title>Thousands of microbial genomes shed light on interconnected biogeochemical processes in an aquifer system.</title>
        <authorList>
            <person name="Anantharaman K."/>
            <person name="Brown C.T."/>
            <person name="Hug L.A."/>
            <person name="Sharon I."/>
            <person name="Castelle C.J."/>
            <person name="Probst A.J."/>
            <person name="Thomas B.C."/>
            <person name="Singh A."/>
            <person name="Wilkins M.J."/>
            <person name="Karaoz U."/>
            <person name="Brodie E.L."/>
            <person name="Williams K.H."/>
            <person name="Hubbard S.S."/>
            <person name="Banfield J.F."/>
        </authorList>
    </citation>
    <scope>NUCLEOTIDE SEQUENCE [LARGE SCALE GENOMIC DNA]</scope>
</reference>
<evidence type="ECO:0008006" key="6">
    <source>
        <dbReference type="Google" id="ProtNLM"/>
    </source>
</evidence>